<dbReference type="AlphaFoldDB" id="A0A645CKZ3"/>
<proteinExistence type="predicted"/>
<gene>
    <name evidence="1" type="ORF">SDC9_124603</name>
</gene>
<protein>
    <submittedName>
        <fullName evidence="1">Uncharacterized protein</fullName>
    </submittedName>
</protein>
<evidence type="ECO:0000313" key="1">
    <source>
        <dbReference type="EMBL" id="MPM77597.1"/>
    </source>
</evidence>
<comment type="caution">
    <text evidence="1">The sequence shown here is derived from an EMBL/GenBank/DDBJ whole genome shotgun (WGS) entry which is preliminary data.</text>
</comment>
<sequence length="99" mass="11357">MQLGQPVDRLGEKLRRRMIDSVPVFIFLRAAQAEISRKVYDALAGIKAAHRLLRRGAVRQREEGRGGGERSRVLRRNKGKVVIYMAQMRMDRADRRAGL</sequence>
<dbReference type="EMBL" id="VSSQ01028051">
    <property type="protein sequence ID" value="MPM77597.1"/>
    <property type="molecule type" value="Genomic_DNA"/>
</dbReference>
<name>A0A645CKZ3_9ZZZZ</name>
<organism evidence="1">
    <name type="scientific">bioreactor metagenome</name>
    <dbReference type="NCBI Taxonomy" id="1076179"/>
    <lineage>
        <taxon>unclassified sequences</taxon>
        <taxon>metagenomes</taxon>
        <taxon>ecological metagenomes</taxon>
    </lineage>
</organism>
<reference evidence="1" key="1">
    <citation type="submission" date="2019-08" db="EMBL/GenBank/DDBJ databases">
        <authorList>
            <person name="Kucharzyk K."/>
            <person name="Murdoch R.W."/>
            <person name="Higgins S."/>
            <person name="Loffler F."/>
        </authorList>
    </citation>
    <scope>NUCLEOTIDE SEQUENCE</scope>
</reference>
<accession>A0A645CKZ3</accession>